<dbReference type="PANTHER" id="PTHR33974:SF2">
    <property type="entry name" value="VASCULAR-RELATED UNKNOWN PROTEIN 1"/>
    <property type="match status" value="1"/>
</dbReference>
<sequence length="129" mass="14029">MEDHSINSSKKKSISSEGRRRSSGSAEDSGWTAYFEDYYYCYQQNSHCDSSFSCGGSLISDAATASPGSGSGGVSKWDASRKAPRKLRFKKTRASEICGDDSLEDTATSPVNSPKVKEVSSEKYSDKRV</sequence>
<name>A0ABR2CSI2_9ROSI</name>
<feature type="region of interest" description="Disordered" evidence="1">
    <location>
        <begin position="100"/>
        <end position="129"/>
    </location>
</feature>
<comment type="caution">
    <text evidence="2">The sequence shown here is derived from an EMBL/GenBank/DDBJ whole genome shotgun (WGS) entry which is preliminary data.</text>
</comment>
<gene>
    <name evidence="2" type="ORF">V6N12_056440</name>
</gene>
<organism evidence="2 3">
    <name type="scientific">Hibiscus sabdariffa</name>
    <name type="common">roselle</name>
    <dbReference type="NCBI Taxonomy" id="183260"/>
    <lineage>
        <taxon>Eukaryota</taxon>
        <taxon>Viridiplantae</taxon>
        <taxon>Streptophyta</taxon>
        <taxon>Embryophyta</taxon>
        <taxon>Tracheophyta</taxon>
        <taxon>Spermatophyta</taxon>
        <taxon>Magnoliopsida</taxon>
        <taxon>eudicotyledons</taxon>
        <taxon>Gunneridae</taxon>
        <taxon>Pentapetalae</taxon>
        <taxon>rosids</taxon>
        <taxon>malvids</taxon>
        <taxon>Malvales</taxon>
        <taxon>Malvaceae</taxon>
        <taxon>Malvoideae</taxon>
        <taxon>Hibiscus</taxon>
    </lineage>
</organism>
<dbReference type="InterPro" id="IPR039280">
    <property type="entry name" value="VUP"/>
</dbReference>
<evidence type="ECO:0000256" key="1">
    <source>
        <dbReference type="SAM" id="MobiDB-lite"/>
    </source>
</evidence>
<keyword evidence="3" id="KW-1185">Reference proteome</keyword>
<reference evidence="2 3" key="1">
    <citation type="journal article" date="2024" name="G3 (Bethesda)">
        <title>Genome assembly of Hibiscus sabdariffa L. provides insights into metabolisms of medicinal natural products.</title>
        <authorList>
            <person name="Kim T."/>
        </authorList>
    </citation>
    <scope>NUCLEOTIDE SEQUENCE [LARGE SCALE GENOMIC DNA]</scope>
    <source>
        <strain evidence="2">TK-2024</strain>
        <tissue evidence="2">Old leaves</tissue>
    </source>
</reference>
<proteinExistence type="predicted"/>
<evidence type="ECO:0000313" key="3">
    <source>
        <dbReference type="Proteomes" id="UP001472677"/>
    </source>
</evidence>
<dbReference type="Proteomes" id="UP001472677">
    <property type="component" value="Unassembled WGS sequence"/>
</dbReference>
<protein>
    <submittedName>
        <fullName evidence="2">Uncharacterized protein</fullName>
    </submittedName>
</protein>
<evidence type="ECO:0000313" key="2">
    <source>
        <dbReference type="EMBL" id="KAK8522740.1"/>
    </source>
</evidence>
<feature type="region of interest" description="Disordered" evidence="1">
    <location>
        <begin position="1"/>
        <end position="28"/>
    </location>
</feature>
<feature type="region of interest" description="Disordered" evidence="1">
    <location>
        <begin position="64"/>
        <end position="88"/>
    </location>
</feature>
<dbReference type="PANTHER" id="PTHR33974">
    <property type="entry name" value="VASCULAR-RELATED UNKNOWN PROTEIN 1-RELATED"/>
    <property type="match status" value="1"/>
</dbReference>
<feature type="compositionally biased region" description="Basic and acidic residues" evidence="1">
    <location>
        <begin position="115"/>
        <end position="129"/>
    </location>
</feature>
<dbReference type="EMBL" id="JBBPBM010000045">
    <property type="protein sequence ID" value="KAK8522740.1"/>
    <property type="molecule type" value="Genomic_DNA"/>
</dbReference>
<accession>A0ABR2CSI2</accession>